<organism evidence="4 5">
    <name type="scientific">Nephila pilipes</name>
    <name type="common">Giant wood spider</name>
    <name type="synonym">Nephila maculata</name>
    <dbReference type="NCBI Taxonomy" id="299642"/>
    <lineage>
        <taxon>Eukaryota</taxon>
        <taxon>Metazoa</taxon>
        <taxon>Ecdysozoa</taxon>
        <taxon>Arthropoda</taxon>
        <taxon>Chelicerata</taxon>
        <taxon>Arachnida</taxon>
        <taxon>Araneae</taxon>
        <taxon>Araneomorphae</taxon>
        <taxon>Entelegynae</taxon>
        <taxon>Araneoidea</taxon>
        <taxon>Nephilidae</taxon>
        <taxon>Nephila</taxon>
    </lineage>
</organism>
<dbReference type="PROSITE" id="PS50994">
    <property type="entry name" value="INTEGRASE"/>
    <property type="match status" value="1"/>
</dbReference>
<feature type="compositionally biased region" description="Basic residues" evidence="2">
    <location>
        <begin position="132"/>
        <end position="153"/>
    </location>
</feature>
<dbReference type="GO" id="GO:0003676">
    <property type="term" value="F:nucleic acid binding"/>
    <property type="evidence" value="ECO:0007669"/>
    <property type="project" value="InterPro"/>
</dbReference>
<reference evidence="4" key="1">
    <citation type="submission" date="2020-08" db="EMBL/GenBank/DDBJ databases">
        <title>Multicomponent nature underlies the extraordinary mechanical properties of spider dragline silk.</title>
        <authorList>
            <person name="Kono N."/>
            <person name="Nakamura H."/>
            <person name="Mori M."/>
            <person name="Yoshida Y."/>
            <person name="Ohtoshi R."/>
            <person name="Malay A.D."/>
            <person name="Moran D.A.P."/>
            <person name="Tomita M."/>
            <person name="Numata K."/>
            <person name="Arakawa K."/>
        </authorList>
    </citation>
    <scope>NUCLEOTIDE SEQUENCE</scope>
</reference>
<gene>
    <name evidence="4" type="primary">gag-pol</name>
    <name evidence="4" type="ORF">NPIL_180201</name>
</gene>
<dbReference type="GO" id="GO:0003964">
    <property type="term" value="F:RNA-directed DNA polymerase activity"/>
    <property type="evidence" value="ECO:0007669"/>
    <property type="project" value="UniProtKB-EC"/>
</dbReference>
<dbReference type="InterPro" id="IPR055469">
    <property type="entry name" value="DUF7041"/>
</dbReference>
<dbReference type="AlphaFoldDB" id="A0A8X6TN86"/>
<dbReference type="Gene3D" id="3.30.70.270">
    <property type="match status" value="2"/>
</dbReference>
<dbReference type="PANTHER" id="PTHR37984:SF15">
    <property type="entry name" value="INTEGRASE CATALYTIC DOMAIN-CONTAINING PROTEIN"/>
    <property type="match status" value="1"/>
</dbReference>
<dbReference type="InterPro" id="IPR036397">
    <property type="entry name" value="RNaseH_sf"/>
</dbReference>
<dbReference type="InterPro" id="IPR041588">
    <property type="entry name" value="Integrase_H2C2"/>
</dbReference>
<dbReference type="PANTHER" id="PTHR37984">
    <property type="entry name" value="PROTEIN CBG26694"/>
    <property type="match status" value="1"/>
</dbReference>
<dbReference type="Pfam" id="PF17921">
    <property type="entry name" value="Integrase_H2C2"/>
    <property type="match status" value="1"/>
</dbReference>
<dbReference type="EMBL" id="BMAW01106792">
    <property type="protein sequence ID" value="GFT26150.1"/>
    <property type="molecule type" value="Genomic_DNA"/>
</dbReference>
<evidence type="ECO:0000313" key="4">
    <source>
        <dbReference type="EMBL" id="GFT26150.1"/>
    </source>
</evidence>
<name>A0A8X6TN86_NEPPI</name>
<sequence>MVVKDVQKEAAAIVRDIILTPDETDPNSAIKTQLIQRTGESSQQEIRKLSTGEELGDRKPSELLRTMNWREASHNVPKELMLELFLQQLPTSVQTILASITPIAVEKAAEVADRILEEIERLNKRIDDLTLRHRTPQRRSNSRPRNRSRNRSFSRSRESDICWYHSKFQEKAKKFASLSEAEHIQHLRLLFERLDQYGLSIKPPKCTFGVPTLKFLGFQVCNTGIKLLEDRVEAILKFPQPTTITQLLRFLDRLNYYRRSIRQTAHILAPLVKFLKGIRNKKRSKRNVKIKLEEMLEWTVEAAASFELVKQSLAQATLLHHPMPNAPLSIWVDASDCYRYLDYKDIAAAQLVDDELKHLLESNSTSLTLKKQYFPLEDITLTCDVSTNVSRPFIPKDYRRNVFQHLHGLSHPGITASTKMVTQRFVWLNSRRDIKAWVKSCHPCQISKIHRHTKAPIGTFALPDARFSHLLIDFIGPFPPSNGQSYCLTIVDRFTRWMEVIPTADRTAETICRALLSFWISCFGCPAIITTDQGTNFESNLFRELSNLLGTNRILCCAYHPKANGLVERLHRHLKSAIKAHENSKWSKIIPIVLLDMRSAVKKDINATCAELVYGTTLRLPSDLFSTNKFTTTCNQTYVSFLREKMRSLQPIPTSAHTKSSMFVPTDLKSCSHGFFLGVDSVQPPLSQNYTGPHTSVLTKCLPSL</sequence>
<dbReference type="FunFam" id="3.30.420.10:FF:000032">
    <property type="entry name" value="Retrovirus-related Pol polyprotein from transposon 297-like Protein"/>
    <property type="match status" value="1"/>
</dbReference>
<dbReference type="Gene3D" id="3.30.420.10">
    <property type="entry name" value="Ribonuclease H-like superfamily/Ribonuclease H"/>
    <property type="match status" value="1"/>
</dbReference>
<evidence type="ECO:0000313" key="5">
    <source>
        <dbReference type="Proteomes" id="UP000887013"/>
    </source>
</evidence>
<dbReference type="InterPro" id="IPR043128">
    <property type="entry name" value="Rev_trsase/Diguanyl_cyclase"/>
</dbReference>
<dbReference type="InterPro" id="IPR043502">
    <property type="entry name" value="DNA/RNA_pol_sf"/>
</dbReference>
<dbReference type="EC" id="2.7.7.49" evidence="1"/>
<dbReference type="Pfam" id="PF23055">
    <property type="entry name" value="DUF7041"/>
    <property type="match status" value="1"/>
</dbReference>
<feature type="domain" description="Integrase catalytic" evidence="3">
    <location>
        <begin position="459"/>
        <end position="629"/>
    </location>
</feature>
<keyword evidence="5" id="KW-1185">Reference proteome</keyword>
<evidence type="ECO:0000259" key="3">
    <source>
        <dbReference type="PROSITE" id="PS50994"/>
    </source>
</evidence>
<feature type="region of interest" description="Disordered" evidence="2">
    <location>
        <begin position="130"/>
        <end position="153"/>
    </location>
</feature>
<dbReference type="SUPFAM" id="SSF56672">
    <property type="entry name" value="DNA/RNA polymerases"/>
    <property type="match status" value="1"/>
</dbReference>
<dbReference type="Pfam" id="PF00665">
    <property type="entry name" value="rve"/>
    <property type="match status" value="1"/>
</dbReference>
<dbReference type="GO" id="GO:0042575">
    <property type="term" value="C:DNA polymerase complex"/>
    <property type="evidence" value="ECO:0007669"/>
    <property type="project" value="UniProtKB-ARBA"/>
</dbReference>
<dbReference type="SUPFAM" id="SSF53098">
    <property type="entry name" value="Ribonuclease H-like"/>
    <property type="match status" value="1"/>
</dbReference>
<evidence type="ECO:0000256" key="1">
    <source>
        <dbReference type="ARBA" id="ARBA00012493"/>
    </source>
</evidence>
<proteinExistence type="predicted"/>
<dbReference type="OrthoDB" id="422540at2759"/>
<dbReference type="Gene3D" id="1.10.340.70">
    <property type="match status" value="1"/>
</dbReference>
<dbReference type="InterPro" id="IPR050951">
    <property type="entry name" value="Retrovirus_Pol_polyprotein"/>
</dbReference>
<dbReference type="InterPro" id="IPR012337">
    <property type="entry name" value="RNaseH-like_sf"/>
</dbReference>
<accession>A0A8X6TN86</accession>
<evidence type="ECO:0000256" key="2">
    <source>
        <dbReference type="SAM" id="MobiDB-lite"/>
    </source>
</evidence>
<dbReference type="Proteomes" id="UP000887013">
    <property type="component" value="Unassembled WGS sequence"/>
</dbReference>
<dbReference type="GO" id="GO:0015074">
    <property type="term" value="P:DNA integration"/>
    <property type="evidence" value="ECO:0007669"/>
    <property type="project" value="InterPro"/>
</dbReference>
<comment type="caution">
    <text evidence="4">The sequence shown here is derived from an EMBL/GenBank/DDBJ whole genome shotgun (WGS) entry which is preliminary data.</text>
</comment>
<protein>
    <recommendedName>
        <fullName evidence="1">RNA-directed DNA polymerase</fullName>
        <ecNumber evidence="1">2.7.7.49</ecNumber>
    </recommendedName>
</protein>
<dbReference type="InterPro" id="IPR001584">
    <property type="entry name" value="Integrase_cat-core"/>
</dbReference>